<evidence type="ECO:0000313" key="4">
    <source>
        <dbReference type="Proteomes" id="UP000094412"/>
    </source>
</evidence>
<dbReference type="AlphaFoldDB" id="A0A1C2DZH1"/>
<dbReference type="STRING" id="1566387.QV13_10240"/>
<keyword evidence="2" id="KW-0472">Membrane</keyword>
<name>A0A1C2DZH1_9HYPH</name>
<evidence type="ECO:0008006" key="5">
    <source>
        <dbReference type="Google" id="ProtNLM"/>
    </source>
</evidence>
<sequence length="223" mass="23990">MAVPPDRADLPLGVGASFLLHLLLLTVLALLPTPPALKPLPIESIKVDFVPPPPGPAPASEPVPAAKSETAPNAPAQQPAIPTPPPAPAPQPMIWVEKFYSARVLADPRSRGARRALPLLAPQERIIQLCDIEALAQVRQQRADFQPDLVVPYAMAEVKLAGGAMEAKGGAVRSKRHWYELKFNCTVAPDLKTVVAFEFLLGKEIPRDQWASHDLTLDDGPAD</sequence>
<keyword evidence="2" id="KW-1133">Transmembrane helix</keyword>
<evidence type="ECO:0000256" key="1">
    <source>
        <dbReference type="SAM" id="MobiDB-lite"/>
    </source>
</evidence>
<protein>
    <recommendedName>
        <fullName evidence="5">DUF930 domain-containing protein</fullName>
    </recommendedName>
</protein>
<feature type="transmembrane region" description="Helical" evidence="2">
    <location>
        <begin position="12"/>
        <end position="31"/>
    </location>
</feature>
<evidence type="ECO:0000313" key="3">
    <source>
        <dbReference type="EMBL" id="OCX20043.1"/>
    </source>
</evidence>
<comment type="caution">
    <text evidence="3">The sequence shown here is derived from an EMBL/GenBank/DDBJ whole genome shotgun (WGS) entry which is preliminary data.</text>
</comment>
<feature type="compositionally biased region" description="Low complexity" evidence="1">
    <location>
        <begin position="62"/>
        <end position="80"/>
    </location>
</feature>
<keyword evidence="4" id="KW-1185">Reference proteome</keyword>
<dbReference type="EMBL" id="MDEO01000030">
    <property type="protein sequence ID" value="OCX20043.1"/>
    <property type="molecule type" value="Genomic_DNA"/>
</dbReference>
<organism evidence="3 4">
    <name type="scientific">Mesorhizobium hungaricum</name>
    <dbReference type="NCBI Taxonomy" id="1566387"/>
    <lineage>
        <taxon>Bacteria</taxon>
        <taxon>Pseudomonadati</taxon>
        <taxon>Pseudomonadota</taxon>
        <taxon>Alphaproteobacteria</taxon>
        <taxon>Hyphomicrobiales</taxon>
        <taxon>Phyllobacteriaceae</taxon>
        <taxon>Mesorhizobium</taxon>
    </lineage>
</organism>
<keyword evidence="2" id="KW-0812">Transmembrane</keyword>
<reference evidence="3 4" key="1">
    <citation type="submission" date="2016-08" db="EMBL/GenBank/DDBJ databases">
        <title>Whole genome sequence of Mesorhizobium sp. strain UASWS1009 isolated from industrial sewage.</title>
        <authorList>
            <person name="Crovadore J."/>
            <person name="Calmin G."/>
            <person name="Chablais R."/>
            <person name="Cochard B."/>
            <person name="Lefort F."/>
        </authorList>
    </citation>
    <scope>NUCLEOTIDE SEQUENCE [LARGE SCALE GENOMIC DNA]</scope>
    <source>
        <strain evidence="3 4">UASWS1009</strain>
    </source>
</reference>
<dbReference type="Pfam" id="PF06059">
    <property type="entry name" value="DUF930"/>
    <property type="match status" value="1"/>
</dbReference>
<accession>A0A1C2DZH1</accession>
<dbReference type="Proteomes" id="UP000094412">
    <property type="component" value="Unassembled WGS sequence"/>
</dbReference>
<feature type="region of interest" description="Disordered" evidence="1">
    <location>
        <begin position="53"/>
        <end position="88"/>
    </location>
</feature>
<dbReference type="InterPro" id="IPR009273">
    <property type="entry name" value="DUF930"/>
</dbReference>
<proteinExistence type="predicted"/>
<evidence type="ECO:0000256" key="2">
    <source>
        <dbReference type="SAM" id="Phobius"/>
    </source>
</evidence>
<gene>
    <name evidence="3" type="ORF">QV13_10240</name>
</gene>